<keyword evidence="3" id="KW-1185">Reference proteome</keyword>
<evidence type="ECO:0000256" key="1">
    <source>
        <dbReference type="SAM" id="MobiDB-lite"/>
    </source>
</evidence>
<proteinExistence type="predicted"/>
<sequence length="128" mass="13471">MASASSTTSEVEAAVSSGRVSMGGLIRRINEFQQSSHLEAIARMRADNGALVARLSAAQSPSVDVMVHLANRLEGVHEALHRAIATLSRETAAADERWLAYWSSGAKSKGSGPHAQAPLLPDVPGGWI</sequence>
<feature type="region of interest" description="Disordered" evidence="1">
    <location>
        <begin position="105"/>
        <end position="128"/>
    </location>
</feature>
<accession>A0A167YY84</accession>
<dbReference type="Proteomes" id="UP000076874">
    <property type="component" value="Unassembled WGS sequence"/>
</dbReference>
<dbReference type="AlphaFoldDB" id="A0A167YY84"/>
<comment type="caution">
    <text evidence="2">The sequence shown here is derived from an EMBL/GenBank/DDBJ whole genome shotgun (WGS) entry which is preliminary data.</text>
</comment>
<protein>
    <submittedName>
        <fullName evidence="2">Uncharacterized protein</fullName>
    </submittedName>
</protein>
<evidence type="ECO:0000313" key="2">
    <source>
        <dbReference type="EMBL" id="OAA66841.1"/>
    </source>
</evidence>
<evidence type="ECO:0000313" key="3">
    <source>
        <dbReference type="Proteomes" id="UP000076874"/>
    </source>
</evidence>
<name>A0A167YY84_9HYPO</name>
<organism evidence="2 3">
    <name type="scientific">Niveomyces insectorum RCEF 264</name>
    <dbReference type="NCBI Taxonomy" id="1081102"/>
    <lineage>
        <taxon>Eukaryota</taxon>
        <taxon>Fungi</taxon>
        <taxon>Dikarya</taxon>
        <taxon>Ascomycota</taxon>
        <taxon>Pezizomycotina</taxon>
        <taxon>Sordariomycetes</taxon>
        <taxon>Hypocreomycetidae</taxon>
        <taxon>Hypocreales</taxon>
        <taxon>Cordycipitaceae</taxon>
        <taxon>Niveomyces</taxon>
    </lineage>
</organism>
<reference evidence="2 3" key="1">
    <citation type="journal article" date="2016" name="Genome Biol. Evol.">
        <title>Divergent and convergent evolution of fungal pathogenicity.</title>
        <authorList>
            <person name="Shang Y."/>
            <person name="Xiao G."/>
            <person name="Zheng P."/>
            <person name="Cen K."/>
            <person name="Zhan S."/>
            <person name="Wang C."/>
        </authorList>
    </citation>
    <scope>NUCLEOTIDE SEQUENCE [LARGE SCALE GENOMIC DNA]</scope>
    <source>
        <strain evidence="2 3">RCEF 264</strain>
    </source>
</reference>
<dbReference type="EMBL" id="AZHD01000002">
    <property type="protein sequence ID" value="OAA66841.1"/>
    <property type="molecule type" value="Genomic_DNA"/>
</dbReference>
<gene>
    <name evidence="2" type="ORF">SPI_01417</name>
</gene>